<gene>
    <name evidence="10" type="ORF">LOAG_10629</name>
</gene>
<evidence type="ECO:0000256" key="1">
    <source>
        <dbReference type="ARBA" id="ARBA00003566"/>
    </source>
</evidence>
<dbReference type="PANTHER" id="PTHR23137">
    <property type="entry name" value="VESICLE TRANSPORT PROTEIN-RELATED"/>
    <property type="match status" value="1"/>
</dbReference>
<evidence type="ECO:0000256" key="8">
    <source>
        <dbReference type="ARBA" id="ARBA00025800"/>
    </source>
</evidence>
<keyword evidence="5 9" id="KW-0653">Protein transport</keyword>
<dbReference type="GO" id="GO:0012505">
    <property type="term" value="C:endomembrane system"/>
    <property type="evidence" value="ECO:0007669"/>
    <property type="project" value="UniProtKB-ARBA"/>
</dbReference>
<keyword evidence="3 9" id="KW-0813">Transport</keyword>
<evidence type="ECO:0000256" key="2">
    <source>
        <dbReference type="ARBA" id="ARBA00004141"/>
    </source>
</evidence>
<comment type="function">
    <text evidence="1 9">May be involved in fusion of retrograde transport vesicles derived from an endocytic compartment with the Golgi complex.</text>
</comment>
<dbReference type="EMBL" id="JH712551">
    <property type="protein sequence ID" value="EFO17869.1"/>
    <property type="molecule type" value="Genomic_DNA"/>
</dbReference>
<keyword evidence="7 9" id="KW-0472">Membrane</keyword>
<dbReference type="RefSeq" id="XP_003146201.1">
    <property type="nucleotide sequence ID" value="XM_003146153.1"/>
</dbReference>
<evidence type="ECO:0000256" key="3">
    <source>
        <dbReference type="ARBA" id="ARBA00022448"/>
    </source>
</evidence>
<sequence length="194" mass="21185">MSDLQKFVNQQKAKNSFFGNTATSGSFSSIKAIRSKLTSGLNGFSLIRLSGDDSDQEVLTESAGTSGQLPQTRNRRNGGWFNSISNDGSVFGMSKIQRIVAFFMSIGAAFVCFGIAVILLPTIVIQARKFAALNTLGSIMLILSFAFLWGPMSYLKHMFSEQRRHVTLAYFTTLVATFPSLGYENENVIVGALL</sequence>
<dbReference type="Pfam" id="PF04178">
    <property type="entry name" value="Got1"/>
    <property type="match status" value="1"/>
</dbReference>
<feature type="transmembrane region" description="Helical" evidence="9">
    <location>
        <begin position="131"/>
        <end position="155"/>
    </location>
</feature>
<dbReference type="KEGG" id="loa:LOAG_10629"/>
<feature type="transmembrane region" description="Helical" evidence="9">
    <location>
        <begin position="99"/>
        <end position="125"/>
    </location>
</feature>
<name>A0A1S0TPE3_LOALO</name>
<evidence type="ECO:0000256" key="6">
    <source>
        <dbReference type="ARBA" id="ARBA00022989"/>
    </source>
</evidence>
<evidence type="ECO:0000313" key="10">
    <source>
        <dbReference type="EMBL" id="EFO17869.1"/>
    </source>
</evidence>
<dbReference type="CTD" id="9948074"/>
<dbReference type="InterPro" id="IPR007305">
    <property type="entry name" value="Vesicle_transpt_Got1/SFT2"/>
</dbReference>
<proteinExistence type="inferred from homology"/>
<comment type="similarity">
    <text evidence="8 9">Belongs to the SFT2 family.</text>
</comment>
<dbReference type="GeneID" id="9948074"/>
<dbReference type="OMA" id="RVIAFFM"/>
<dbReference type="InParanoid" id="A0A1S0TPE3"/>
<dbReference type="OrthoDB" id="660759at2759"/>
<evidence type="ECO:0000256" key="4">
    <source>
        <dbReference type="ARBA" id="ARBA00022692"/>
    </source>
</evidence>
<protein>
    <recommendedName>
        <fullName evidence="9">Vesicle transport protein</fullName>
    </recommendedName>
</protein>
<evidence type="ECO:0000256" key="9">
    <source>
        <dbReference type="RuleBase" id="RU363111"/>
    </source>
</evidence>
<keyword evidence="4 9" id="KW-0812">Transmembrane</keyword>
<reference evidence="10" key="1">
    <citation type="submission" date="2012-04" db="EMBL/GenBank/DDBJ databases">
        <title>The Genome Sequence of Loa loa.</title>
        <authorList>
            <consortium name="The Broad Institute Genome Sequencing Platform"/>
            <consortium name="Broad Institute Genome Sequencing Center for Infectious Disease"/>
            <person name="Nutman T.B."/>
            <person name="Fink D.L."/>
            <person name="Russ C."/>
            <person name="Young S."/>
            <person name="Zeng Q."/>
            <person name="Gargeya S."/>
            <person name="Alvarado L."/>
            <person name="Berlin A."/>
            <person name="Chapman S.B."/>
            <person name="Chen Z."/>
            <person name="Freedman E."/>
            <person name="Gellesch M."/>
            <person name="Goldberg J."/>
            <person name="Griggs A."/>
            <person name="Gujja S."/>
            <person name="Heilman E.R."/>
            <person name="Heiman D."/>
            <person name="Howarth C."/>
            <person name="Mehta T."/>
            <person name="Neiman D."/>
            <person name="Pearson M."/>
            <person name="Roberts A."/>
            <person name="Saif S."/>
            <person name="Shea T."/>
            <person name="Shenoy N."/>
            <person name="Sisk P."/>
            <person name="Stolte C."/>
            <person name="Sykes S."/>
            <person name="White J."/>
            <person name="Yandava C."/>
            <person name="Haas B."/>
            <person name="Henn M.R."/>
            <person name="Nusbaum C."/>
            <person name="Birren B."/>
        </authorList>
    </citation>
    <scope>NUCLEOTIDE SEQUENCE [LARGE SCALE GENOMIC DNA]</scope>
</reference>
<dbReference type="GO" id="GO:0016020">
    <property type="term" value="C:membrane"/>
    <property type="evidence" value="ECO:0007669"/>
    <property type="project" value="UniProtKB-SubCell"/>
</dbReference>
<dbReference type="GO" id="GO:0016192">
    <property type="term" value="P:vesicle-mediated transport"/>
    <property type="evidence" value="ECO:0007669"/>
    <property type="project" value="InterPro"/>
</dbReference>
<organism evidence="10">
    <name type="scientific">Loa loa</name>
    <name type="common">Eye worm</name>
    <name type="synonym">Filaria loa</name>
    <dbReference type="NCBI Taxonomy" id="7209"/>
    <lineage>
        <taxon>Eukaryota</taxon>
        <taxon>Metazoa</taxon>
        <taxon>Ecdysozoa</taxon>
        <taxon>Nematoda</taxon>
        <taxon>Chromadorea</taxon>
        <taxon>Rhabditida</taxon>
        <taxon>Spirurina</taxon>
        <taxon>Spiruromorpha</taxon>
        <taxon>Filarioidea</taxon>
        <taxon>Onchocercidae</taxon>
        <taxon>Loa</taxon>
    </lineage>
</organism>
<dbReference type="AlphaFoldDB" id="A0A1S0TPE3"/>
<accession>A0A1S0TPE3</accession>
<dbReference type="GO" id="GO:0005737">
    <property type="term" value="C:cytoplasm"/>
    <property type="evidence" value="ECO:0007669"/>
    <property type="project" value="UniProtKB-ARBA"/>
</dbReference>
<evidence type="ECO:0000256" key="7">
    <source>
        <dbReference type="ARBA" id="ARBA00023136"/>
    </source>
</evidence>
<keyword evidence="6 9" id="KW-1133">Transmembrane helix</keyword>
<dbReference type="PANTHER" id="PTHR23137:SF36">
    <property type="entry name" value="VESICLE TRANSPORT PROTEIN SFT2C"/>
    <property type="match status" value="1"/>
</dbReference>
<dbReference type="GO" id="GO:0015031">
    <property type="term" value="P:protein transport"/>
    <property type="evidence" value="ECO:0007669"/>
    <property type="project" value="UniProtKB-KW"/>
</dbReference>
<dbReference type="InterPro" id="IPR011691">
    <property type="entry name" value="Vesicle_transpt_SFT2"/>
</dbReference>
<dbReference type="FunCoup" id="A0A1S0TPE3">
    <property type="interactions" value="2079"/>
</dbReference>
<comment type="subcellular location">
    <subcellularLocation>
        <location evidence="2 9">Membrane</location>
        <topology evidence="2 9">Multi-pass membrane protein</topology>
    </subcellularLocation>
</comment>
<evidence type="ECO:0000256" key="5">
    <source>
        <dbReference type="ARBA" id="ARBA00022927"/>
    </source>
</evidence>
<comment type="caution">
    <text evidence="9">Lacks conserved residue(s) required for the propagation of feature annotation.</text>
</comment>